<protein>
    <submittedName>
        <fullName evidence="1">Uncharacterized protein</fullName>
    </submittedName>
</protein>
<accession>A0ABD1MCL7</accession>
<proteinExistence type="predicted"/>
<organism evidence="1 2">
    <name type="scientific">Flemingia macrophylla</name>
    <dbReference type="NCBI Taxonomy" id="520843"/>
    <lineage>
        <taxon>Eukaryota</taxon>
        <taxon>Viridiplantae</taxon>
        <taxon>Streptophyta</taxon>
        <taxon>Embryophyta</taxon>
        <taxon>Tracheophyta</taxon>
        <taxon>Spermatophyta</taxon>
        <taxon>Magnoliopsida</taxon>
        <taxon>eudicotyledons</taxon>
        <taxon>Gunneridae</taxon>
        <taxon>Pentapetalae</taxon>
        <taxon>rosids</taxon>
        <taxon>fabids</taxon>
        <taxon>Fabales</taxon>
        <taxon>Fabaceae</taxon>
        <taxon>Papilionoideae</taxon>
        <taxon>50 kb inversion clade</taxon>
        <taxon>NPAAA clade</taxon>
        <taxon>indigoferoid/millettioid clade</taxon>
        <taxon>Phaseoleae</taxon>
        <taxon>Flemingia</taxon>
    </lineage>
</organism>
<sequence>MKKPKTLPLLSIYPRDGKAEAFGVPSSRELGTHNTMNSQYACFYLMSFFVHGSIFWCPRRRGTTPIRPELGRYYGEQISSGDDGVGPVAQRIRARGYEPRCQGFKYLIAHNWPKKGRIFSSGVFTRTN</sequence>
<keyword evidence="2" id="KW-1185">Reference proteome</keyword>
<gene>
    <name evidence="1" type="ORF">Fmac_014750</name>
</gene>
<dbReference type="AlphaFoldDB" id="A0ABD1MCL7"/>
<name>A0ABD1MCL7_9FABA</name>
<evidence type="ECO:0000313" key="1">
    <source>
        <dbReference type="EMBL" id="KAL2333537.1"/>
    </source>
</evidence>
<reference evidence="1 2" key="1">
    <citation type="submission" date="2024-08" db="EMBL/GenBank/DDBJ databases">
        <title>Insights into the chromosomal genome structure of Flemingia macrophylla.</title>
        <authorList>
            <person name="Ding Y."/>
            <person name="Zhao Y."/>
            <person name="Bi W."/>
            <person name="Wu M."/>
            <person name="Zhao G."/>
            <person name="Gong Y."/>
            <person name="Li W."/>
            <person name="Zhang P."/>
        </authorList>
    </citation>
    <scope>NUCLEOTIDE SEQUENCE [LARGE SCALE GENOMIC DNA]</scope>
    <source>
        <strain evidence="1">DYQJB</strain>
        <tissue evidence="1">Leaf</tissue>
    </source>
</reference>
<evidence type="ECO:0000313" key="2">
    <source>
        <dbReference type="Proteomes" id="UP001603857"/>
    </source>
</evidence>
<dbReference type="EMBL" id="JBGMDY010000005">
    <property type="protein sequence ID" value="KAL2333537.1"/>
    <property type="molecule type" value="Genomic_DNA"/>
</dbReference>
<dbReference type="Proteomes" id="UP001603857">
    <property type="component" value="Unassembled WGS sequence"/>
</dbReference>
<comment type="caution">
    <text evidence="1">The sequence shown here is derived from an EMBL/GenBank/DDBJ whole genome shotgun (WGS) entry which is preliminary data.</text>
</comment>